<dbReference type="RefSeq" id="WP_092045589.1">
    <property type="nucleotide sequence ID" value="NZ_FOTK01000041.1"/>
</dbReference>
<accession>A0A1I4SD75</accession>
<dbReference type="EMBL" id="FOTK01000041">
    <property type="protein sequence ID" value="SFM62466.1"/>
    <property type="molecule type" value="Genomic_DNA"/>
</dbReference>
<sequence>MKPKPYSRSLAIRPHEAIPDTATVQARIERRLADRCRVSDPVAAVLANLAGIGPEIREAR</sequence>
<dbReference type="OrthoDB" id="9880497at2"/>
<evidence type="ECO:0000313" key="2">
    <source>
        <dbReference type="Proteomes" id="UP000199048"/>
    </source>
</evidence>
<dbReference type="Proteomes" id="UP000199048">
    <property type="component" value="Unassembled WGS sequence"/>
</dbReference>
<reference evidence="2" key="1">
    <citation type="submission" date="2016-10" db="EMBL/GenBank/DDBJ databases">
        <authorList>
            <person name="Varghese N."/>
            <person name="Submissions S."/>
        </authorList>
    </citation>
    <scope>NUCLEOTIDE SEQUENCE [LARGE SCALE GENOMIC DNA]</scope>
    <source>
        <strain evidence="2">BL36</strain>
    </source>
</reference>
<protein>
    <submittedName>
        <fullName evidence="1">Uncharacterized protein</fullName>
    </submittedName>
</protein>
<dbReference type="AlphaFoldDB" id="A0A1I4SD75"/>
<evidence type="ECO:0000313" key="1">
    <source>
        <dbReference type="EMBL" id="SFM62466.1"/>
    </source>
</evidence>
<dbReference type="STRING" id="582667.SAMN05192568_104162"/>
<keyword evidence="2" id="KW-1185">Reference proteome</keyword>
<organism evidence="1 2">
    <name type="scientific">Methylobacterium pseudosasicola</name>
    <dbReference type="NCBI Taxonomy" id="582667"/>
    <lineage>
        <taxon>Bacteria</taxon>
        <taxon>Pseudomonadati</taxon>
        <taxon>Pseudomonadota</taxon>
        <taxon>Alphaproteobacteria</taxon>
        <taxon>Hyphomicrobiales</taxon>
        <taxon>Methylobacteriaceae</taxon>
        <taxon>Methylobacterium</taxon>
    </lineage>
</organism>
<gene>
    <name evidence="1" type="ORF">SAMN05192568_104162</name>
</gene>
<name>A0A1I4SD75_9HYPH</name>
<proteinExistence type="predicted"/>